<keyword evidence="9 16" id="KW-0408">Iron</keyword>
<reference evidence="18 19" key="1">
    <citation type="submission" date="2010-12" db="EMBL/GenBank/DDBJ databases">
        <title>Complete sequence of Desulfurispirillum indicum S5.</title>
        <authorList>
            <consortium name="US DOE Joint Genome Institute"/>
            <person name="Lucas S."/>
            <person name="Copeland A."/>
            <person name="Lapidus A."/>
            <person name="Cheng J.-F."/>
            <person name="Goodwin L."/>
            <person name="Pitluck S."/>
            <person name="Chertkov O."/>
            <person name="Held B."/>
            <person name="Detter J.C."/>
            <person name="Han C."/>
            <person name="Tapia R."/>
            <person name="Land M."/>
            <person name="Hauser L."/>
            <person name="Kyrpides N."/>
            <person name="Ivanova N."/>
            <person name="Mikhailova N."/>
            <person name="Haggblom M."/>
            <person name="Rauschenbach I."/>
            <person name="Bini E."/>
            <person name="Woyke T."/>
        </authorList>
    </citation>
    <scope>NUCLEOTIDE SEQUENCE [LARGE SCALE GENOMIC DNA]</scope>
    <source>
        <strain evidence="19">ATCC BAA-1389 / DSM 22839 / S5</strain>
    </source>
</reference>
<dbReference type="AlphaFoldDB" id="E6W166"/>
<dbReference type="Gene3D" id="3.40.50.300">
    <property type="entry name" value="P-loop containing nucleotide triphosphate hydrolases"/>
    <property type="match status" value="1"/>
</dbReference>
<dbReference type="GO" id="GO:0005886">
    <property type="term" value="C:plasma membrane"/>
    <property type="evidence" value="ECO:0007669"/>
    <property type="project" value="UniProtKB-SubCell"/>
</dbReference>
<dbReference type="PANTHER" id="PTHR43185">
    <property type="entry name" value="FERROUS IRON TRANSPORT PROTEIN B"/>
    <property type="match status" value="1"/>
</dbReference>
<dbReference type="PROSITE" id="PS51711">
    <property type="entry name" value="G_FEOB"/>
    <property type="match status" value="1"/>
</dbReference>
<dbReference type="NCBIfam" id="TIGR00231">
    <property type="entry name" value="small_GTP"/>
    <property type="match status" value="1"/>
</dbReference>
<evidence type="ECO:0000256" key="14">
    <source>
        <dbReference type="PIRSR" id="PIRSR603373-1"/>
    </source>
</evidence>
<dbReference type="Gene3D" id="1.10.287.1770">
    <property type="match status" value="1"/>
</dbReference>
<evidence type="ECO:0000313" key="18">
    <source>
        <dbReference type="EMBL" id="ADU66486.1"/>
    </source>
</evidence>
<dbReference type="Pfam" id="PF07664">
    <property type="entry name" value="FeoB_C"/>
    <property type="match status" value="1"/>
</dbReference>
<keyword evidence="8 16" id="KW-1133">Transmembrane helix</keyword>
<dbReference type="Proteomes" id="UP000002572">
    <property type="component" value="Chromosome"/>
</dbReference>
<feature type="binding site" evidence="15">
    <location>
        <position position="22"/>
    </location>
    <ligand>
        <name>Mg(2+)</name>
        <dbReference type="ChEBI" id="CHEBI:18420"/>
        <label>1</label>
    </ligand>
</feature>
<feature type="transmembrane region" description="Helical" evidence="16">
    <location>
        <begin position="527"/>
        <end position="547"/>
    </location>
</feature>
<dbReference type="OrthoDB" id="9809127at2"/>
<name>E6W166_DESIS</name>
<feature type="binding site" evidence="14">
    <location>
        <begin position="36"/>
        <end position="40"/>
    </location>
    <ligand>
        <name>GTP</name>
        <dbReference type="ChEBI" id="CHEBI:37565"/>
        <label>1</label>
    </ligand>
</feature>
<sequence length="718" mass="78133">MKRSPVFALAGNPNAGKSTLFNTITGARQHVANYPGVTVDTLEGVIDFQKNTLRIVDLPGTYSLSAYSQEELVARRFLVRQKPDAVLNVLDAGSLERHLYLTVQFLELGVPVVLALNMMDEVRKRGISIDIERLSSLLGMPVVATVARTGEGKDQLLQEALALQNRAWEPLVFSYGPDIDPVLEVMISIIEENAFLTSHYPARWVALKYLESDSALMDEGLRINSAIDTQLKSLVAQLAHHCQKTLLASPEELIADYRYGYITGLLKGGVINRDASRRERMDISQRIDTVLTHALLGPIIMLGVLYGLYKATFALGEIPMGWIEDIFGWLGETVGASVPDGLLQSLLVSGIIDGVGGVLVFVPLILIIFLLLSFLEDSGYVARMAYMLDRVFQYFGLHGCSVLPLIISGGIAGGCAVPGIMATRALRSPKEKLATLAVAPFMTCGAKIPVMLMVVAAFFPQHGAAVMFGVTLFAWVMALLVARLLRSTIIAGDPTPFVMELPPYRMPTLQGVLIHTLDRVWAYVKKAGTVILAVAILLWAAMTFPLLPKEVTADFEMQRSSVEQTFANHSSLSDLLLEIDNVEAEAALRNSLAGRMGTALEPLTSLAGFEWRSNIALIGGFAAKEVIVSTMGTAYSLGDVDPDSAASLSGRLASDPHWGTANAISLMIFVLLYAPCMVTVIVMARESSWRWALFVLAFNTILAFSLAIAFYQVASRLF</sequence>
<feature type="transmembrane region" description="Helical" evidence="16">
    <location>
        <begin position="395"/>
        <end position="421"/>
    </location>
</feature>
<dbReference type="InterPro" id="IPR003373">
    <property type="entry name" value="Fe2_transport_prot-B"/>
</dbReference>
<feature type="transmembrane region" description="Helical" evidence="16">
    <location>
        <begin position="663"/>
        <end position="684"/>
    </location>
</feature>
<gene>
    <name evidence="18" type="ordered locus">Selin_1757</name>
</gene>
<evidence type="ECO:0000256" key="3">
    <source>
        <dbReference type="ARBA" id="ARBA00022475"/>
    </source>
</evidence>
<evidence type="ECO:0000259" key="17">
    <source>
        <dbReference type="PROSITE" id="PS51711"/>
    </source>
</evidence>
<dbReference type="Pfam" id="PF07670">
    <property type="entry name" value="Gate"/>
    <property type="match status" value="2"/>
</dbReference>
<keyword evidence="10" id="KW-0406">Ion transport</keyword>
<dbReference type="InParanoid" id="E6W166"/>
<dbReference type="EMBL" id="CP002432">
    <property type="protein sequence ID" value="ADU66486.1"/>
    <property type="molecule type" value="Genomic_DNA"/>
</dbReference>
<feature type="domain" description="FeoB-type G" evidence="17">
    <location>
        <begin position="4"/>
        <end position="166"/>
    </location>
</feature>
<dbReference type="InterPro" id="IPR027417">
    <property type="entry name" value="P-loop_NTPase"/>
</dbReference>
<keyword evidence="3" id="KW-1003">Cell membrane</keyword>
<dbReference type="InterPro" id="IPR006073">
    <property type="entry name" value="GTP-bd"/>
</dbReference>
<evidence type="ECO:0000256" key="6">
    <source>
        <dbReference type="ARBA" id="ARBA00022692"/>
    </source>
</evidence>
<organism evidence="18 19">
    <name type="scientific">Desulfurispirillum indicum (strain ATCC BAA-1389 / DSM 22839 / S5)</name>
    <dbReference type="NCBI Taxonomy" id="653733"/>
    <lineage>
        <taxon>Bacteria</taxon>
        <taxon>Pseudomonadati</taxon>
        <taxon>Chrysiogenota</taxon>
        <taxon>Chrysiogenia</taxon>
        <taxon>Chrysiogenales</taxon>
        <taxon>Chrysiogenaceae</taxon>
        <taxon>Desulfurispirillum</taxon>
    </lineage>
</organism>
<dbReference type="InterPro" id="IPR011640">
    <property type="entry name" value="Fe2_transport_prot_B_C"/>
</dbReference>
<evidence type="ECO:0000313" key="19">
    <source>
        <dbReference type="Proteomes" id="UP000002572"/>
    </source>
</evidence>
<evidence type="ECO:0000256" key="8">
    <source>
        <dbReference type="ARBA" id="ARBA00022989"/>
    </source>
</evidence>
<protein>
    <recommendedName>
        <fullName evidence="13 16">Ferrous iron transport protein B</fullName>
    </recommendedName>
</protein>
<keyword evidence="4 16" id="KW-0410">Iron transport</keyword>
<evidence type="ECO:0000256" key="12">
    <source>
        <dbReference type="ARBA" id="ARBA00023136"/>
    </source>
</evidence>
<dbReference type="STRING" id="653733.Selin_1757"/>
<feature type="transmembrane region" description="Helical" evidence="16">
    <location>
        <begin position="465"/>
        <end position="485"/>
    </location>
</feature>
<dbReference type="NCBIfam" id="TIGR00437">
    <property type="entry name" value="feoB"/>
    <property type="match status" value="1"/>
</dbReference>
<dbReference type="PANTHER" id="PTHR43185:SF1">
    <property type="entry name" value="FE(2+) TRANSPORTER FEOB"/>
    <property type="match status" value="1"/>
</dbReference>
<dbReference type="KEGG" id="din:Selin_1757"/>
<feature type="transmembrane region" description="Helical" evidence="16">
    <location>
        <begin position="433"/>
        <end position="459"/>
    </location>
</feature>
<dbReference type="InterPro" id="IPR005225">
    <property type="entry name" value="Small_GTP-bd"/>
</dbReference>
<keyword evidence="11 14" id="KW-0342">GTP-binding</keyword>
<evidence type="ECO:0000256" key="5">
    <source>
        <dbReference type="ARBA" id="ARBA00022519"/>
    </source>
</evidence>
<feature type="transmembrane region" description="Helical" evidence="16">
    <location>
        <begin position="287"/>
        <end position="306"/>
    </location>
</feature>
<dbReference type="GO" id="GO:0005525">
    <property type="term" value="F:GTP binding"/>
    <property type="evidence" value="ECO:0007669"/>
    <property type="project" value="UniProtKB-KW"/>
</dbReference>
<evidence type="ECO:0000256" key="1">
    <source>
        <dbReference type="ARBA" id="ARBA00004429"/>
    </source>
</evidence>
<keyword evidence="7 14" id="KW-0547">Nucleotide-binding</keyword>
<dbReference type="GO" id="GO:0015093">
    <property type="term" value="F:ferrous iron transmembrane transporter activity"/>
    <property type="evidence" value="ECO:0007669"/>
    <property type="project" value="UniProtKB-UniRule"/>
</dbReference>
<comment type="function">
    <text evidence="16">Probable transporter of a GTP-driven Fe(2+) uptake system.</text>
</comment>
<dbReference type="FunCoup" id="E6W166">
    <property type="interactions" value="154"/>
</dbReference>
<evidence type="ECO:0000256" key="13">
    <source>
        <dbReference type="NCBIfam" id="TIGR00437"/>
    </source>
</evidence>
<dbReference type="Pfam" id="PF02421">
    <property type="entry name" value="FeoB_N"/>
    <property type="match status" value="1"/>
</dbReference>
<evidence type="ECO:0000256" key="2">
    <source>
        <dbReference type="ARBA" id="ARBA00022448"/>
    </source>
</evidence>
<dbReference type="GO" id="GO:0046872">
    <property type="term" value="F:metal ion binding"/>
    <property type="evidence" value="ECO:0007669"/>
    <property type="project" value="UniProtKB-KW"/>
</dbReference>
<dbReference type="InterPro" id="IPR030389">
    <property type="entry name" value="G_FEOB_dom"/>
</dbReference>
<dbReference type="Pfam" id="PF17910">
    <property type="entry name" value="FeoB_Cyto"/>
    <property type="match status" value="1"/>
</dbReference>
<dbReference type="CDD" id="cd01879">
    <property type="entry name" value="FeoB"/>
    <property type="match status" value="1"/>
</dbReference>
<dbReference type="eggNOG" id="COG0370">
    <property type="taxonomic scope" value="Bacteria"/>
</dbReference>
<evidence type="ECO:0000256" key="9">
    <source>
        <dbReference type="ARBA" id="ARBA00023004"/>
    </source>
</evidence>
<dbReference type="InterPro" id="IPR050860">
    <property type="entry name" value="FeoB_GTPase"/>
</dbReference>
<dbReference type="HOGENOM" id="CLU_013350_3_2_0"/>
<keyword evidence="2 16" id="KW-0813">Transport</keyword>
<keyword evidence="5" id="KW-0997">Cell inner membrane</keyword>
<feature type="binding site" evidence="14">
    <location>
        <begin position="117"/>
        <end position="120"/>
    </location>
    <ligand>
        <name>GTP</name>
        <dbReference type="ChEBI" id="CHEBI:37565"/>
        <label>1</label>
    </ligand>
</feature>
<keyword evidence="15" id="KW-0479">Metal-binding</keyword>
<dbReference type="InterPro" id="IPR041069">
    <property type="entry name" value="FeoB_Cyto"/>
</dbReference>
<feature type="binding site" evidence="14">
    <location>
        <begin position="11"/>
        <end position="18"/>
    </location>
    <ligand>
        <name>GTP</name>
        <dbReference type="ChEBI" id="CHEBI:37565"/>
        <label>1</label>
    </ligand>
</feature>
<dbReference type="PRINTS" id="PR00326">
    <property type="entry name" value="GTP1OBG"/>
</dbReference>
<evidence type="ECO:0000256" key="15">
    <source>
        <dbReference type="PIRSR" id="PIRSR603373-2"/>
    </source>
</evidence>
<accession>E6W166</accession>
<feature type="transmembrane region" description="Helical" evidence="16">
    <location>
        <begin position="691"/>
        <end position="714"/>
    </location>
</feature>
<dbReference type="FunFam" id="3.40.50.300:FF:000426">
    <property type="entry name" value="Ferrous iron transport protein B"/>
    <property type="match status" value="1"/>
</dbReference>
<proteinExistence type="inferred from homology"/>
<feature type="binding site" evidence="15">
    <location>
        <position position="23"/>
    </location>
    <ligand>
        <name>Mg(2+)</name>
        <dbReference type="ChEBI" id="CHEBI:18420"/>
        <label>2</label>
    </ligand>
</feature>
<comment type="similarity">
    <text evidence="16">Belongs to the TRAFAC class TrmE-Era-EngA-EngB-Septin-like GTPase superfamily. FeoB GTPase (TC 9.A.8) family.</text>
</comment>
<keyword evidence="19" id="KW-1185">Reference proteome</keyword>
<dbReference type="SUPFAM" id="SSF52540">
    <property type="entry name" value="P-loop containing nucleoside triphosphate hydrolases"/>
    <property type="match status" value="1"/>
</dbReference>
<comment type="subcellular location">
    <subcellularLocation>
        <location evidence="1 16">Cell inner membrane</location>
        <topology evidence="1 16">Multi-pass membrane protein</topology>
    </subcellularLocation>
</comment>
<keyword evidence="6 16" id="KW-0812">Transmembrane</keyword>
<evidence type="ECO:0000256" key="16">
    <source>
        <dbReference type="RuleBase" id="RU362098"/>
    </source>
</evidence>
<keyword evidence="15" id="KW-0460">Magnesium</keyword>
<feature type="binding site" evidence="15">
    <location>
        <position position="25"/>
    </location>
    <ligand>
        <name>Mg(2+)</name>
        <dbReference type="ChEBI" id="CHEBI:18420"/>
        <label>2</label>
    </ligand>
</feature>
<feature type="transmembrane region" description="Helical" evidence="16">
    <location>
        <begin position="355"/>
        <end position="375"/>
    </location>
</feature>
<dbReference type="RefSeq" id="WP_013506366.1">
    <property type="nucleotide sequence ID" value="NC_014836.1"/>
</dbReference>
<feature type="binding site" evidence="14">
    <location>
        <begin position="57"/>
        <end position="60"/>
    </location>
    <ligand>
        <name>GTP</name>
        <dbReference type="ChEBI" id="CHEBI:37565"/>
        <label>1</label>
    </ligand>
</feature>
<evidence type="ECO:0000256" key="7">
    <source>
        <dbReference type="ARBA" id="ARBA00022741"/>
    </source>
</evidence>
<evidence type="ECO:0000256" key="4">
    <source>
        <dbReference type="ARBA" id="ARBA00022496"/>
    </source>
</evidence>
<dbReference type="InterPro" id="IPR011642">
    <property type="entry name" value="Gate_dom"/>
</dbReference>
<evidence type="ECO:0000256" key="10">
    <source>
        <dbReference type="ARBA" id="ARBA00023065"/>
    </source>
</evidence>
<keyword evidence="12 16" id="KW-0472">Membrane</keyword>
<feature type="binding site" evidence="15">
    <location>
        <position position="26"/>
    </location>
    <ligand>
        <name>Mg(2+)</name>
        <dbReference type="ChEBI" id="CHEBI:18420"/>
        <label>2</label>
    </ligand>
</feature>
<evidence type="ECO:0000256" key="11">
    <source>
        <dbReference type="ARBA" id="ARBA00023134"/>
    </source>
</evidence>